<dbReference type="GO" id="GO:0046872">
    <property type="term" value="F:metal ion binding"/>
    <property type="evidence" value="ECO:0007669"/>
    <property type="project" value="UniProtKB-KW"/>
</dbReference>
<dbReference type="Gene3D" id="3.40.50.1440">
    <property type="entry name" value="Tubulin/FtsZ, GTPase domain"/>
    <property type="match status" value="1"/>
</dbReference>
<dbReference type="InterPro" id="IPR027806">
    <property type="entry name" value="HARBI1_dom"/>
</dbReference>
<evidence type="ECO:0000256" key="2">
    <source>
        <dbReference type="ARBA" id="ARBA00022723"/>
    </source>
</evidence>
<dbReference type="AlphaFoldDB" id="A0A9X8DM59"/>
<gene>
    <name evidence="4" type="ORF">DYB28_005617</name>
</gene>
<reference evidence="4 5" key="1">
    <citation type="journal article" date="2018" name="J. Invertebr. Pathol.">
        <title>New genotyping method for the causative agent of crayfish plague (Aphanomyces astaci) based on whole genome data.</title>
        <authorList>
            <person name="Minardi D."/>
            <person name="Studholme D.J."/>
            <person name="van der Giezen M."/>
            <person name="Pretto T."/>
            <person name="Oidtmann B."/>
        </authorList>
    </citation>
    <scope>NUCLEOTIDE SEQUENCE [LARGE SCALE GENOMIC DNA]</scope>
    <source>
        <strain evidence="4 5">KB13</strain>
    </source>
</reference>
<evidence type="ECO:0000313" key="5">
    <source>
        <dbReference type="Proteomes" id="UP000275652"/>
    </source>
</evidence>
<evidence type="ECO:0000313" key="4">
    <source>
        <dbReference type="EMBL" id="RLO00082.1"/>
    </source>
</evidence>
<proteinExistence type="predicted"/>
<dbReference type="PANTHER" id="PTHR13391:SF0">
    <property type="entry name" value="PROTEIN MISATO HOMOLOG 1"/>
    <property type="match status" value="1"/>
</dbReference>
<sequence length="740" mass="83223">MTLTNFSPSELNLLWADICQHIFRHWNVGSGRKCAVSARDLLLMMLASLKHCGTWDIVAQAFRTTVATFDKRVMSFIEVMRPYLLRKYVHGMASKWSMHELAANGTRFEHYPYTRYATDVTFQKTNVPVGSYAEKKLYSSGKRHLYGHKVEVSVLPNGFAINCTSYHKGSVSDKAIFDDNLDFHRTNLTKHPSEMEMTDTDGRVEQWAVLADKGYQGIQHEVRAVLPTKKPSGGFLTFDQQCTNDRIATDRVVVENYFCRLNTLWAVCGDAYRWNRKNYDVLFQTCVAITNVHIRFNPLRAEDVDANTQYVNRLNTIGLKKIKDKKKAQQKYREKRKTRLTFMRETLTLQFGSASNQLADKLWHSVLSELNADKSSITTDGARDSSMTYRNGRYTPRAVSFCSKGGLSKAKPRSVDTASSAWDGNVQVISQDSEDAQAVATPLPSRAIVEVNEFRHFDPLNNFYDGVLGLDAKGVQCIVDVDSTWGGFASEVLRGFREECPSAFVSVLGLDTRYPVASQADFFDLSKQSGRRSINLASSVLILNELSSLFIPFSPHTFDAGAVAWNCLSSVYRWRGSASTQDLLFRPNATVMELSCSLVPPATLFAMPPLDRVAHWDQLSSFPVIQDCDDTTLRKFRFQFLAVRGLPHYSFDRLAGQPFDHWRSTVVAKPLFDQSSHLVDGGAVASLSITDRVPKYLEALATGVKHVDPRVVHEFTQAGMTCDGIRDLHDDLMSLSDSVL</sequence>
<comment type="cofactor">
    <cofactor evidence="1">
        <name>a divalent metal cation</name>
        <dbReference type="ChEBI" id="CHEBI:60240"/>
    </cofactor>
</comment>
<feature type="domain" description="DDE Tnp4" evidence="3">
    <location>
        <begin position="132"/>
        <end position="291"/>
    </location>
</feature>
<accession>A0A9X8DM59</accession>
<dbReference type="EMBL" id="QUTI01043180">
    <property type="protein sequence ID" value="RLO00082.1"/>
    <property type="molecule type" value="Genomic_DNA"/>
</dbReference>
<keyword evidence="2" id="KW-0479">Metal-binding</keyword>
<evidence type="ECO:0000259" key="3">
    <source>
        <dbReference type="Pfam" id="PF13359"/>
    </source>
</evidence>
<dbReference type="InterPro" id="IPR049942">
    <property type="entry name" value="DML1/Misato"/>
</dbReference>
<evidence type="ECO:0000256" key="1">
    <source>
        <dbReference type="ARBA" id="ARBA00001968"/>
    </source>
</evidence>
<dbReference type="GO" id="GO:0005739">
    <property type="term" value="C:mitochondrion"/>
    <property type="evidence" value="ECO:0007669"/>
    <property type="project" value="TreeGrafter"/>
</dbReference>
<name>A0A9X8DM59_APHAT</name>
<dbReference type="PANTHER" id="PTHR13391">
    <property type="entry name" value="MITOCHONDRIAL DISTRIBUTION REGULATOR MISATO"/>
    <property type="match status" value="1"/>
</dbReference>
<organism evidence="4 5">
    <name type="scientific">Aphanomyces astaci</name>
    <name type="common">Crayfish plague agent</name>
    <dbReference type="NCBI Taxonomy" id="112090"/>
    <lineage>
        <taxon>Eukaryota</taxon>
        <taxon>Sar</taxon>
        <taxon>Stramenopiles</taxon>
        <taxon>Oomycota</taxon>
        <taxon>Saprolegniomycetes</taxon>
        <taxon>Saprolegniales</taxon>
        <taxon>Verrucalvaceae</taxon>
        <taxon>Aphanomyces</taxon>
    </lineage>
</organism>
<protein>
    <recommendedName>
        <fullName evidence="3">DDE Tnp4 domain-containing protein</fullName>
    </recommendedName>
</protein>
<dbReference type="InterPro" id="IPR036525">
    <property type="entry name" value="Tubulin/FtsZ_GTPase_sf"/>
</dbReference>
<dbReference type="Pfam" id="PF13359">
    <property type="entry name" value="DDE_Tnp_4"/>
    <property type="match status" value="1"/>
</dbReference>
<dbReference type="SUPFAM" id="SSF52490">
    <property type="entry name" value="Tubulin nucleotide-binding domain-like"/>
    <property type="match status" value="1"/>
</dbReference>
<dbReference type="GO" id="GO:0007005">
    <property type="term" value="P:mitochondrion organization"/>
    <property type="evidence" value="ECO:0007669"/>
    <property type="project" value="InterPro"/>
</dbReference>
<comment type="caution">
    <text evidence="4">The sequence shown here is derived from an EMBL/GenBank/DDBJ whole genome shotgun (WGS) entry which is preliminary data.</text>
</comment>
<dbReference type="Proteomes" id="UP000275652">
    <property type="component" value="Unassembled WGS sequence"/>
</dbReference>